<evidence type="ECO:0000313" key="3">
    <source>
        <dbReference type="Proteomes" id="UP000030185"/>
    </source>
</evidence>
<protein>
    <recommendedName>
        <fullName evidence="1">Lysozyme inhibitor LprI-like N-terminal domain-containing protein</fullName>
    </recommendedName>
</protein>
<keyword evidence="3" id="KW-1185">Reference proteome</keyword>
<accession>A0A098LGF0</accession>
<dbReference type="Gene3D" id="1.20.1270.180">
    <property type="match status" value="1"/>
</dbReference>
<dbReference type="Pfam" id="PF07007">
    <property type="entry name" value="LprI"/>
    <property type="match status" value="1"/>
</dbReference>
<feature type="domain" description="Lysozyme inhibitor LprI-like N-terminal" evidence="1">
    <location>
        <begin position="213"/>
        <end position="305"/>
    </location>
</feature>
<dbReference type="RefSeq" id="WP_045465237.1">
    <property type="nucleotide sequence ID" value="NZ_BBLT01000006.1"/>
</dbReference>
<gene>
    <name evidence="2" type="ORF">MYP_3290</name>
</gene>
<dbReference type="eggNOG" id="ENOG5032VMB">
    <property type="taxonomic scope" value="Bacteria"/>
</dbReference>
<dbReference type="AlphaFoldDB" id="A0A098LGF0"/>
<evidence type="ECO:0000259" key="1">
    <source>
        <dbReference type="Pfam" id="PF07007"/>
    </source>
</evidence>
<name>A0A098LGF0_9BACT</name>
<comment type="caution">
    <text evidence="2">The sequence shown here is derived from an EMBL/GenBank/DDBJ whole genome shotgun (WGS) entry which is preliminary data.</text>
</comment>
<reference evidence="2 3" key="1">
    <citation type="submission" date="2014-09" db="EMBL/GenBank/DDBJ databases">
        <title>Sporocytophaga myxococcoides PG-01 genome sequencing.</title>
        <authorList>
            <person name="Liu L."/>
            <person name="Gao P.J."/>
            <person name="Chen G.J."/>
            <person name="Wang L.S."/>
        </authorList>
    </citation>
    <scope>NUCLEOTIDE SEQUENCE [LARGE SCALE GENOMIC DNA]</scope>
    <source>
        <strain evidence="2 3">PG-01</strain>
    </source>
</reference>
<dbReference type="InterPro" id="IPR009739">
    <property type="entry name" value="LprI-like_N"/>
</dbReference>
<dbReference type="Proteomes" id="UP000030185">
    <property type="component" value="Unassembled WGS sequence"/>
</dbReference>
<dbReference type="OrthoDB" id="9131011at2"/>
<proteinExistence type="predicted"/>
<sequence length="321" mass="37229">MEKKKRDLIEEIILIKSRAEYNSRHELIFRLPRIGNALENAIFHEESSIEFLKYIPISTVACFEAFFRSVIKEIVDFGKPFSENVAKYNQSKNIKLDFEIVAAIQTKILTVGDFIAHILPFNNLEDINSNISTIIQKDFLEEIKKYSEGEISGVIIESIKSTFELRHIFCHEFATNTKLDTEKILDNLNNCIIFLEGANSFIWHLLHPNAPLTQTDQNIKASEDFKNVNKELNILLDLIKTLNGTEDFDGHTFDQRLFDEAIVKWTEYRDLRAECKASSVLGGSLYPYMFSTSLMDTTKEKIKSLEEEFEFILKKYRSKNK</sequence>
<organism evidence="2 3">
    <name type="scientific">Sporocytophaga myxococcoides</name>
    <dbReference type="NCBI Taxonomy" id="153721"/>
    <lineage>
        <taxon>Bacteria</taxon>
        <taxon>Pseudomonadati</taxon>
        <taxon>Bacteroidota</taxon>
        <taxon>Cytophagia</taxon>
        <taxon>Cytophagales</taxon>
        <taxon>Cytophagaceae</taxon>
        <taxon>Sporocytophaga</taxon>
    </lineage>
</organism>
<dbReference type="EMBL" id="BBLT01000006">
    <property type="protein sequence ID" value="GAL86061.1"/>
    <property type="molecule type" value="Genomic_DNA"/>
</dbReference>
<evidence type="ECO:0000313" key="2">
    <source>
        <dbReference type="EMBL" id="GAL86061.1"/>
    </source>
</evidence>